<gene>
    <name evidence="1" type="ORF">GEAMG1_2527</name>
</gene>
<sequence>MSDSSPILHRFDDYSKKMYLSPLIFPNRLIIYEPC</sequence>
<dbReference type="EMBL" id="OW150024">
    <property type="protein sequence ID" value="CAH2032363.1"/>
    <property type="molecule type" value="Genomic_DNA"/>
</dbReference>
<protein>
    <submittedName>
        <fullName evidence="1">Uncharacterized protein</fullName>
    </submittedName>
</protein>
<name>A0ABM9DD33_9BACT</name>
<evidence type="ECO:0000313" key="2">
    <source>
        <dbReference type="Proteomes" id="UP001295463"/>
    </source>
</evidence>
<accession>A0ABM9DD33</accession>
<keyword evidence="2" id="KW-1185">Reference proteome</keyword>
<reference evidence="1 2" key="1">
    <citation type="submission" date="2022-03" db="EMBL/GenBank/DDBJ databases">
        <authorList>
            <person name="Koch H."/>
        </authorList>
    </citation>
    <scope>NUCLEOTIDE SEQUENCE [LARGE SCALE GENOMIC DNA]</scope>
    <source>
        <strain evidence="1 2">G1</strain>
    </source>
</reference>
<evidence type="ECO:0000313" key="1">
    <source>
        <dbReference type="EMBL" id="CAH2032363.1"/>
    </source>
</evidence>
<proteinExistence type="predicted"/>
<dbReference type="Proteomes" id="UP001295463">
    <property type="component" value="Chromosome"/>
</dbReference>
<organism evidence="1 2">
    <name type="scientific">Trichlorobacter ammonificans</name>
    <dbReference type="NCBI Taxonomy" id="2916410"/>
    <lineage>
        <taxon>Bacteria</taxon>
        <taxon>Pseudomonadati</taxon>
        <taxon>Thermodesulfobacteriota</taxon>
        <taxon>Desulfuromonadia</taxon>
        <taxon>Geobacterales</taxon>
        <taxon>Geobacteraceae</taxon>
        <taxon>Trichlorobacter</taxon>
    </lineage>
</organism>